<dbReference type="PANTHER" id="PTHR46254:SF7">
    <property type="entry name" value="PI4-KINASE N-TERMINAL DOMAIN-CONTAINING PROTEIN"/>
    <property type="match status" value="1"/>
</dbReference>
<proteinExistence type="predicted"/>
<reference evidence="1 2" key="1">
    <citation type="submission" date="2012-03" db="EMBL/GenBank/DDBJ databases">
        <title>Whole Genome Assembly of Papio anubis.</title>
        <authorList>
            <person name="Liu Y.L."/>
            <person name="Abraham K.A."/>
            <person name="Akbar H.A."/>
            <person name="Ali S.A."/>
            <person name="Anosike U.A."/>
            <person name="Aqrawi P.A."/>
            <person name="Arias F.A."/>
            <person name="Attaway T.A."/>
            <person name="Awwad R.A."/>
            <person name="Babu C.B."/>
            <person name="Bandaranaike D.B."/>
            <person name="Battles P.B."/>
            <person name="Bell A.B."/>
            <person name="Beltran B.B."/>
            <person name="Berhane-Mersha D.B."/>
            <person name="Bess C.B."/>
            <person name="Bickham C.B."/>
            <person name="Bolden T.B."/>
            <person name="Carter K.C."/>
            <person name="Chau D.C."/>
            <person name="Chavez A.C."/>
            <person name="Clerc-Blankenburg K.C."/>
            <person name="Coyle M.C."/>
            <person name="Dao M.D."/>
            <person name="Davila M.L.D."/>
            <person name="Davy-Carroll L.D."/>
            <person name="Denson S.D."/>
            <person name="Dinh H.D."/>
            <person name="Fernandez S.F."/>
            <person name="Fernando P.F."/>
            <person name="Forbes L.F."/>
            <person name="Francis C.F."/>
            <person name="Francisco L.F."/>
            <person name="Fu Q.F."/>
            <person name="Garcia-Iii R.G."/>
            <person name="Garrett T.G."/>
            <person name="Gross S.G."/>
            <person name="Gubbala S.G."/>
            <person name="Hirani K.H."/>
            <person name="Hogues M.H."/>
            <person name="Hollins B.H."/>
            <person name="Jackson L.J."/>
            <person name="Javaid M.J."/>
            <person name="Jhangiani S.J."/>
            <person name="Johnson A.J."/>
            <person name="Johnson B.J."/>
            <person name="Jones J.J."/>
            <person name="Joshi V.J."/>
            <person name="Kalu J.K."/>
            <person name="Khan N.K."/>
            <person name="Korchina V.K."/>
            <person name="Kovar C.K."/>
            <person name="Lago L.L."/>
            <person name="Lara F.L."/>
            <person name="Le T.-K.L."/>
            <person name="Lee S.L."/>
            <person name="Legall-Iii F.L."/>
            <person name="Lemon S.L."/>
            <person name="Liu J.L."/>
            <person name="Liu Y.-S.L."/>
            <person name="Liyanage D.L."/>
            <person name="Lopez J.L."/>
            <person name="Lorensuhewa L.L."/>
            <person name="Mata R.M."/>
            <person name="Mathew T.M."/>
            <person name="Mercado C.M."/>
            <person name="Mercado I.M."/>
            <person name="Morales K.M."/>
            <person name="Morgan M.M."/>
            <person name="Munidasa M.M."/>
            <person name="Ngo D.N."/>
            <person name="Nguyen L.N."/>
            <person name="Nguyen T.N."/>
            <person name="Nguyen N.N."/>
            <person name="Obregon M.O."/>
            <person name="Okwuonu G.O."/>
            <person name="Ongeri F.O."/>
            <person name="Onwere C.O."/>
            <person name="Osifeso I.O."/>
            <person name="Parra A.P."/>
            <person name="Patil S.P."/>
            <person name="Perez A.P."/>
            <person name="Perez Y.P."/>
            <person name="Pham C.P."/>
            <person name="Pu L.-L.P."/>
            <person name="Puazo M.P."/>
            <person name="Quiroz J.Q."/>
            <person name="Rouhana J.R."/>
            <person name="Ruiz M.R."/>
            <person name="Ruiz S.-J.R."/>
            <person name="Saada N.S."/>
            <person name="Santibanez J.S."/>
            <person name="Scheel M.S."/>
            <person name="Schneider B.S."/>
            <person name="Simmons D.S."/>
            <person name="Sisson I.S."/>
            <person name="Tang L.-Y.T."/>
            <person name="Thornton R.T."/>
            <person name="Tisius J.T."/>
            <person name="Toledanes G.T."/>
            <person name="Trejos Z.T."/>
            <person name="Usmani K.U."/>
            <person name="Varghese R.V."/>
            <person name="Vattathil S.V."/>
            <person name="Vee V.V."/>
            <person name="Walker D.W."/>
            <person name="Weissenberger G.W."/>
            <person name="White C.W."/>
            <person name="Williams A.W."/>
            <person name="Woodworth J.W."/>
            <person name="Wright R.W."/>
            <person name="Zhu Y.Z."/>
            <person name="Han Y.H."/>
            <person name="Newsham I.N."/>
            <person name="Nazareth L.N."/>
            <person name="Worley K.W."/>
            <person name="Muzny D.M."/>
            <person name="Rogers J.R."/>
            <person name="Gibbs R.G."/>
        </authorList>
    </citation>
    <scope>NUCLEOTIDE SEQUENCE [LARGE SCALE GENOMIC DNA]</scope>
</reference>
<protein>
    <submittedName>
        <fullName evidence="1">Uncharacterized protein</fullName>
    </submittedName>
</protein>
<sequence length="183" mass="20550">MQDDFPTSLCTVTYGAGVVWGCDFVQELYEGENSFIQIILRFFLSLPLSLSLSFSPSLPLSLFFFFFFLRGSLALLPRLERSSTMSAHCKLHLPGSCHSPASASRVAETTGVCHHTQLSFFFFFFFFETESHSVAQAGVQWPDLGSLQAPPPGFTPFSCLSLPSSWDYRRPPPRPANFFFCIF</sequence>
<dbReference type="GeneTree" id="ENSGT00940000161627"/>
<dbReference type="AlphaFoldDB" id="A0A8I5NI69"/>
<dbReference type="Ensembl" id="ENSPANT00000082468.1">
    <property type="protein sequence ID" value="ENSPANP00000049019.1"/>
    <property type="gene ID" value="ENSPANG00000044645.1"/>
</dbReference>
<accession>A0A8I5NI69</accession>
<evidence type="ECO:0000313" key="1">
    <source>
        <dbReference type="Ensembl" id="ENSPANP00000049019.1"/>
    </source>
</evidence>
<name>A0A8I5NI69_PAPAN</name>
<reference evidence="1" key="2">
    <citation type="submission" date="2025-08" db="UniProtKB">
        <authorList>
            <consortium name="Ensembl"/>
        </authorList>
    </citation>
    <scope>IDENTIFICATION</scope>
</reference>
<organism evidence="1 2">
    <name type="scientific">Papio anubis</name>
    <name type="common">Olive baboon</name>
    <dbReference type="NCBI Taxonomy" id="9555"/>
    <lineage>
        <taxon>Eukaryota</taxon>
        <taxon>Metazoa</taxon>
        <taxon>Chordata</taxon>
        <taxon>Craniata</taxon>
        <taxon>Vertebrata</taxon>
        <taxon>Euteleostomi</taxon>
        <taxon>Mammalia</taxon>
        <taxon>Eutheria</taxon>
        <taxon>Euarchontoglires</taxon>
        <taxon>Primates</taxon>
        <taxon>Haplorrhini</taxon>
        <taxon>Catarrhini</taxon>
        <taxon>Cercopithecidae</taxon>
        <taxon>Cercopithecinae</taxon>
        <taxon>Papio</taxon>
    </lineage>
</organism>
<dbReference type="PANTHER" id="PTHR46254">
    <property type="entry name" value="PROTEIN GVQW1-RELATED"/>
    <property type="match status" value="1"/>
</dbReference>
<dbReference type="Proteomes" id="UP000028761">
    <property type="component" value="Chromosome 6"/>
</dbReference>
<evidence type="ECO:0000313" key="2">
    <source>
        <dbReference type="Proteomes" id="UP000028761"/>
    </source>
</evidence>
<reference evidence="1" key="3">
    <citation type="submission" date="2025-09" db="UniProtKB">
        <authorList>
            <consortium name="Ensembl"/>
        </authorList>
    </citation>
    <scope>IDENTIFICATION</scope>
</reference>
<keyword evidence="2" id="KW-1185">Reference proteome</keyword>